<name>A0A829YNC5_9GAMM</name>
<gene>
    <name evidence="3" type="ORF">GCM10011487_64310</name>
</gene>
<dbReference type="EMBL" id="BLJN01000009">
    <property type="protein sequence ID" value="GFE84431.1"/>
    <property type="molecule type" value="Genomic_DNA"/>
</dbReference>
<dbReference type="SUPFAM" id="SSF82649">
    <property type="entry name" value="SufE/NifU"/>
    <property type="match status" value="1"/>
</dbReference>
<dbReference type="GO" id="GO:0016226">
    <property type="term" value="P:iron-sulfur cluster assembly"/>
    <property type="evidence" value="ECO:0007669"/>
    <property type="project" value="InterPro"/>
</dbReference>
<dbReference type="GO" id="GO:0005506">
    <property type="term" value="F:iron ion binding"/>
    <property type="evidence" value="ECO:0007669"/>
    <property type="project" value="InterPro"/>
</dbReference>
<dbReference type="NCBIfam" id="TIGR01994">
    <property type="entry name" value="SUF_scaf_2"/>
    <property type="match status" value="1"/>
</dbReference>
<feature type="domain" description="NIF system FeS cluster assembly NifU N-terminal" evidence="2">
    <location>
        <begin position="7"/>
        <end position="126"/>
    </location>
</feature>
<dbReference type="Proteomes" id="UP000445000">
    <property type="component" value="Unassembled WGS sequence"/>
</dbReference>
<comment type="similarity">
    <text evidence="1">Belongs to the NifU family.</text>
</comment>
<dbReference type="AlphaFoldDB" id="A0A829YNC5"/>
<organism evidence="3 4">
    <name type="scientific">Steroidobacter agaridevorans</name>
    <dbReference type="NCBI Taxonomy" id="2695856"/>
    <lineage>
        <taxon>Bacteria</taxon>
        <taxon>Pseudomonadati</taxon>
        <taxon>Pseudomonadota</taxon>
        <taxon>Gammaproteobacteria</taxon>
        <taxon>Steroidobacterales</taxon>
        <taxon>Steroidobacteraceae</taxon>
        <taxon>Steroidobacter</taxon>
    </lineage>
</organism>
<protein>
    <submittedName>
        <fullName evidence="3">Iron-sulfur cluster assembly scaffold protein</fullName>
    </submittedName>
</protein>
<dbReference type="Pfam" id="PF01592">
    <property type="entry name" value="NifU_N"/>
    <property type="match status" value="1"/>
</dbReference>
<sequence length="148" mass="16110">MDLKDLYRDVIVDHNRHPRNFGKLQPADVHADGHNPLCGDRLTMYANLKGEHITDVKFEGSGCAISVASASLLTEAVKGKTKSEVKELFDDVHALLTQHDAAVDPARLGKLAALSGVREFPARVKCASLCWHTLNAALERAAEPVTTE</sequence>
<dbReference type="PANTHER" id="PTHR10093">
    <property type="entry name" value="IRON-SULFUR CLUSTER ASSEMBLY ENZYME NIFU HOMOLOG"/>
    <property type="match status" value="1"/>
</dbReference>
<comment type="caution">
    <text evidence="3">The sequence shown here is derived from an EMBL/GenBank/DDBJ whole genome shotgun (WGS) entry which is preliminary data.</text>
</comment>
<dbReference type="Gene3D" id="3.90.1010.10">
    <property type="match status" value="1"/>
</dbReference>
<evidence type="ECO:0000313" key="3">
    <source>
        <dbReference type="EMBL" id="GFE84431.1"/>
    </source>
</evidence>
<reference evidence="4" key="1">
    <citation type="submission" date="2020-01" db="EMBL/GenBank/DDBJ databases">
        <title>'Steroidobacter agaridevorans' sp. nov., agar-degrading bacteria isolated from rhizosphere soils.</title>
        <authorList>
            <person name="Ikenaga M."/>
            <person name="Kataoka M."/>
            <person name="Murouchi A."/>
            <person name="Katsuragi S."/>
            <person name="Sakai M."/>
        </authorList>
    </citation>
    <scope>NUCLEOTIDE SEQUENCE [LARGE SCALE GENOMIC DNA]</scope>
    <source>
        <strain evidence="4">YU21-B</strain>
    </source>
</reference>
<evidence type="ECO:0000259" key="2">
    <source>
        <dbReference type="Pfam" id="PF01592"/>
    </source>
</evidence>
<accession>A0A829YNC5</accession>
<dbReference type="InterPro" id="IPR002871">
    <property type="entry name" value="NIF_FeS_clus_asmbl_NifU_N"/>
</dbReference>
<evidence type="ECO:0000256" key="1">
    <source>
        <dbReference type="ARBA" id="ARBA00006420"/>
    </source>
</evidence>
<proteinExistence type="inferred from homology"/>
<dbReference type="GO" id="GO:0051536">
    <property type="term" value="F:iron-sulfur cluster binding"/>
    <property type="evidence" value="ECO:0007669"/>
    <property type="project" value="InterPro"/>
</dbReference>
<evidence type="ECO:0000313" key="4">
    <source>
        <dbReference type="Proteomes" id="UP000445000"/>
    </source>
</evidence>
<dbReference type="CDD" id="cd06664">
    <property type="entry name" value="IscU_like"/>
    <property type="match status" value="1"/>
</dbReference>
<dbReference type="RefSeq" id="WP_161816038.1">
    <property type="nucleotide sequence ID" value="NZ_BLJN01000009.1"/>
</dbReference>
<dbReference type="FunFam" id="3.90.1010.10:FF:000002">
    <property type="entry name" value="Iron-sulfur cluster assembly scaffold protein NifU"/>
    <property type="match status" value="1"/>
</dbReference>
<keyword evidence="4" id="KW-1185">Reference proteome</keyword>